<comment type="similarity">
    <text evidence="2">Belongs to the LysR transcriptional regulatory family.</text>
</comment>
<dbReference type="InterPro" id="IPR036388">
    <property type="entry name" value="WH-like_DNA-bd_sf"/>
</dbReference>
<dbReference type="Pfam" id="PF03466">
    <property type="entry name" value="LysR_substrate"/>
    <property type="match status" value="1"/>
</dbReference>
<dbReference type="RefSeq" id="WP_057850919.1">
    <property type="nucleotide sequence ID" value="NZ_LLXX01000095.1"/>
</dbReference>
<dbReference type="AlphaFoldDB" id="A0A0R3LRF7"/>
<dbReference type="GO" id="GO:0005829">
    <property type="term" value="C:cytosol"/>
    <property type="evidence" value="ECO:0007669"/>
    <property type="project" value="TreeGrafter"/>
</dbReference>
<dbReference type="GO" id="GO:0003700">
    <property type="term" value="F:DNA-binding transcription factor activity"/>
    <property type="evidence" value="ECO:0007669"/>
    <property type="project" value="InterPro"/>
</dbReference>
<dbReference type="Gene3D" id="3.40.190.290">
    <property type="match status" value="1"/>
</dbReference>
<dbReference type="SUPFAM" id="SSF46785">
    <property type="entry name" value="Winged helix' DNA-binding domain"/>
    <property type="match status" value="1"/>
</dbReference>
<dbReference type="STRING" id="1518501.CQ10_33670"/>
<keyword evidence="8" id="KW-1185">Reference proteome</keyword>
<dbReference type="OrthoDB" id="5297263at2"/>
<keyword evidence="3" id="KW-0805">Transcription regulation</keyword>
<dbReference type="InterPro" id="IPR000847">
    <property type="entry name" value="LysR_HTH_N"/>
</dbReference>
<evidence type="ECO:0000256" key="4">
    <source>
        <dbReference type="ARBA" id="ARBA00023125"/>
    </source>
</evidence>
<keyword evidence="5" id="KW-0804">Transcription</keyword>
<evidence type="ECO:0000259" key="6">
    <source>
        <dbReference type="PROSITE" id="PS50931"/>
    </source>
</evidence>
<protein>
    <submittedName>
        <fullName evidence="7">LysR family transcriptional regulator</fullName>
    </submittedName>
</protein>
<dbReference type="InterPro" id="IPR005119">
    <property type="entry name" value="LysR_subst-bd"/>
</dbReference>
<keyword evidence="4" id="KW-0238">DNA-binding</keyword>
<dbReference type="Proteomes" id="UP000051913">
    <property type="component" value="Unassembled WGS sequence"/>
</dbReference>
<dbReference type="InterPro" id="IPR050950">
    <property type="entry name" value="HTH-type_LysR_regulators"/>
</dbReference>
<evidence type="ECO:0000256" key="5">
    <source>
        <dbReference type="ARBA" id="ARBA00023163"/>
    </source>
</evidence>
<dbReference type="GO" id="GO:0003677">
    <property type="term" value="F:DNA binding"/>
    <property type="evidence" value="ECO:0007669"/>
    <property type="project" value="UniProtKB-KW"/>
</dbReference>
<evidence type="ECO:0000256" key="1">
    <source>
        <dbReference type="ARBA" id="ARBA00003502"/>
    </source>
</evidence>
<comment type="function">
    <text evidence="1">NodD regulates the expression of the nodABCFE genes which encode other nodulation proteins. NodD is also a negative regulator of its own expression. Binds flavonoids as inducers.</text>
</comment>
<dbReference type="EMBL" id="LLXX01000095">
    <property type="protein sequence ID" value="KRR07574.1"/>
    <property type="molecule type" value="Genomic_DNA"/>
</dbReference>
<name>A0A0R3LRF7_9BRAD</name>
<dbReference type="PANTHER" id="PTHR30419">
    <property type="entry name" value="HTH-TYPE TRANSCRIPTIONAL REGULATOR YBHD"/>
    <property type="match status" value="1"/>
</dbReference>
<sequence>MLHSRLLTYVDEVARTGSIRKAASHLNVAASAISRQILALETELGTPIFQRLPRKLILTAAGEVLVGHIRHTLKELTRAQGKIEELKGLRRGEITVAMMSGLASNLVPGTVKQFRVSNPRVRLCLTLLTTGEDIQSAVASGEADLGIGFDFTRGSHLKVLARAAGKLGAVMAPSHPLAKRNQIRLGDCIDYPLVIADGSTVIRPYLDSAFAKASLEPLPIIETNAIEIMRHAAILDNGITFLTPFDIEFERRVGRLVYVPVRELAHETQTLMLIGHERGTSAIASVLAEMLKAMMREAAA</sequence>
<accession>A0A0R3LRF7</accession>
<evidence type="ECO:0000313" key="7">
    <source>
        <dbReference type="EMBL" id="KRR07574.1"/>
    </source>
</evidence>
<gene>
    <name evidence="7" type="ORF">CP49_35095</name>
</gene>
<dbReference type="FunFam" id="1.10.10.10:FF:000001">
    <property type="entry name" value="LysR family transcriptional regulator"/>
    <property type="match status" value="1"/>
</dbReference>
<dbReference type="PANTHER" id="PTHR30419:SF2">
    <property type="entry name" value="LYSR FAMILY TRANSCRIPTIONAL REGULATOR"/>
    <property type="match status" value="1"/>
</dbReference>
<dbReference type="SUPFAM" id="SSF53850">
    <property type="entry name" value="Periplasmic binding protein-like II"/>
    <property type="match status" value="1"/>
</dbReference>
<feature type="domain" description="HTH lysR-type" evidence="6">
    <location>
        <begin position="1"/>
        <end position="59"/>
    </location>
</feature>
<proteinExistence type="inferred from homology"/>
<reference evidence="7 8" key="1">
    <citation type="submission" date="2014-03" db="EMBL/GenBank/DDBJ databases">
        <title>Bradyrhizobium valentinum sp. nov., isolated from effective nodules of Lupinus mariae-josephae, a lupine endemic of basic-lime soils in Eastern Spain.</title>
        <authorList>
            <person name="Duran D."/>
            <person name="Rey L."/>
            <person name="Navarro A."/>
            <person name="Busquets A."/>
            <person name="Imperial J."/>
            <person name="Ruiz-Argueso T."/>
        </authorList>
    </citation>
    <scope>NUCLEOTIDE SEQUENCE [LARGE SCALE GENOMIC DNA]</scope>
    <source>
        <strain evidence="7 8">LmjM3</strain>
    </source>
</reference>
<dbReference type="PROSITE" id="PS50931">
    <property type="entry name" value="HTH_LYSR"/>
    <property type="match status" value="1"/>
</dbReference>
<organism evidence="7 8">
    <name type="scientific">Bradyrhizobium valentinum</name>
    <dbReference type="NCBI Taxonomy" id="1518501"/>
    <lineage>
        <taxon>Bacteria</taxon>
        <taxon>Pseudomonadati</taxon>
        <taxon>Pseudomonadota</taxon>
        <taxon>Alphaproteobacteria</taxon>
        <taxon>Hyphomicrobiales</taxon>
        <taxon>Nitrobacteraceae</taxon>
        <taxon>Bradyrhizobium</taxon>
    </lineage>
</organism>
<evidence type="ECO:0000256" key="2">
    <source>
        <dbReference type="ARBA" id="ARBA00009437"/>
    </source>
</evidence>
<evidence type="ECO:0000313" key="8">
    <source>
        <dbReference type="Proteomes" id="UP000051913"/>
    </source>
</evidence>
<comment type="caution">
    <text evidence="7">The sequence shown here is derived from an EMBL/GenBank/DDBJ whole genome shotgun (WGS) entry which is preliminary data.</text>
</comment>
<dbReference type="Pfam" id="PF00126">
    <property type="entry name" value="HTH_1"/>
    <property type="match status" value="1"/>
</dbReference>
<evidence type="ECO:0000256" key="3">
    <source>
        <dbReference type="ARBA" id="ARBA00023015"/>
    </source>
</evidence>
<dbReference type="InterPro" id="IPR036390">
    <property type="entry name" value="WH_DNA-bd_sf"/>
</dbReference>
<dbReference type="Gene3D" id="1.10.10.10">
    <property type="entry name" value="Winged helix-like DNA-binding domain superfamily/Winged helix DNA-binding domain"/>
    <property type="match status" value="1"/>
</dbReference>